<dbReference type="InterPro" id="IPR044746">
    <property type="entry name" value="ABCC_6TM_D1"/>
</dbReference>
<dbReference type="SUPFAM" id="SSF52540">
    <property type="entry name" value="P-loop containing nucleoside triphosphate hydrolases"/>
    <property type="match status" value="3"/>
</dbReference>
<reference evidence="13 14" key="1">
    <citation type="journal article" date="2024" name="BMC Genomics">
        <title>De novo assembly and annotation of Popillia japonica's genome with initial clues to its potential as an invasive pest.</title>
        <authorList>
            <person name="Cucini C."/>
            <person name="Boschi S."/>
            <person name="Funari R."/>
            <person name="Cardaioli E."/>
            <person name="Iannotti N."/>
            <person name="Marturano G."/>
            <person name="Paoli F."/>
            <person name="Bruttini M."/>
            <person name="Carapelli A."/>
            <person name="Frati F."/>
            <person name="Nardi F."/>
        </authorList>
    </citation>
    <scope>NUCLEOTIDE SEQUENCE [LARGE SCALE GENOMIC DNA]</scope>
    <source>
        <strain evidence="13">DMR45628</strain>
    </source>
</reference>
<evidence type="ECO:0000313" key="14">
    <source>
        <dbReference type="Proteomes" id="UP001458880"/>
    </source>
</evidence>
<dbReference type="InterPro" id="IPR003439">
    <property type="entry name" value="ABC_transporter-like_ATP-bd"/>
</dbReference>
<feature type="transmembrane region" description="Helical" evidence="10">
    <location>
        <begin position="247"/>
        <end position="269"/>
    </location>
</feature>
<feature type="domain" description="ABC transmembrane type-1" evidence="12">
    <location>
        <begin position="778"/>
        <end position="1082"/>
    </location>
</feature>
<evidence type="ECO:0000259" key="12">
    <source>
        <dbReference type="PROSITE" id="PS50929"/>
    </source>
</evidence>
<evidence type="ECO:0000256" key="7">
    <source>
        <dbReference type="ARBA" id="ARBA00022989"/>
    </source>
</evidence>
<dbReference type="FunFam" id="1.20.1560.10:FF:000014">
    <property type="entry name" value="Multidrug resistance-associated protein member 4"/>
    <property type="match status" value="1"/>
</dbReference>
<gene>
    <name evidence="13" type="ORF">QE152_g28324</name>
</gene>
<dbReference type="PROSITE" id="PS50929">
    <property type="entry name" value="ABC_TM1F"/>
    <property type="match status" value="2"/>
</dbReference>
<feature type="compositionally biased region" description="Basic and acidic residues" evidence="9">
    <location>
        <begin position="696"/>
        <end position="705"/>
    </location>
</feature>
<feature type="transmembrane region" description="Helical" evidence="10">
    <location>
        <begin position="916"/>
        <end position="935"/>
    </location>
</feature>
<dbReference type="SMART" id="SM00382">
    <property type="entry name" value="AAA"/>
    <property type="match status" value="2"/>
</dbReference>
<dbReference type="GO" id="GO:0140359">
    <property type="term" value="F:ABC-type transporter activity"/>
    <property type="evidence" value="ECO:0007669"/>
    <property type="project" value="InterPro"/>
</dbReference>
<dbReference type="CDD" id="cd18579">
    <property type="entry name" value="ABC_6TM_ABCC_D1"/>
    <property type="match status" value="1"/>
</dbReference>
<keyword evidence="8 10" id="KW-0472">Membrane</keyword>
<dbReference type="SUPFAM" id="SSF90123">
    <property type="entry name" value="ABC transporter transmembrane region"/>
    <property type="match status" value="2"/>
</dbReference>
<comment type="similarity">
    <text evidence="2">Belongs to the ABC transporter superfamily. ABCC family. Conjugate transporter (TC 3.A.1.208) subfamily.</text>
</comment>
<dbReference type="PANTHER" id="PTHR24223:SF456">
    <property type="entry name" value="MULTIDRUG RESISTANCE-ASSOCIATED PROTEIN LETHAL(2)03659"/>
    <property type="match status" value="1"/>
</dbReference>
<feature type="transmembrane region" description="Helical" evidence="10">
    <location>
        <begin position="275"/>
        <end position="293"/>
    </location>
</feature>
<dbReference type="InterPro" id="IPR017871">
    <property type="entry name" value="ABC_transporter-like_CS"/>
</dbReference>
<dbReference type="CDD" id="cd03250">
    <property type="entry name" value="ABCC_MRP_domain1"/>
    <property type="match status" value="1"/>
</dbReference>
<feature type="transmembrane region" description="Helical" evidence="10">
    <location>
        <begin position="1027"/>
        <end position="1048"/>
    </location>
</feature>
<dbReference type="InterPro" id="IPR050173">
    <property type="entry name" value="ABC_transporter_C-like"/>
</dbReference>
<sequence>MCFVLFRRTSNCNHGYNEGELQSESEGECQSFIGAILHVHLGNVQERLQQNFRNRRPVQPFFFYNYRYTLGMFKKGYSKTLETEDLYNPLNSDRSQELGDRLELKWLRHLEKCKRLGKKPSLLKVLVATFWPEYTYLGVIMTVMEIGFRLLQPFMLGKLLEYFKPNSDMTKNEAFYYAGAVVALTALSALFINQYIVEAFHYGMKVRAACCAIIYRKALKLSNTALGQTASGQVVNLLSNDVSRFDIVSIFIHHMWLAPTSALIVTYLLWREAGLAGIIGIIPVFLVVPLQSYTGKLSAKYRKQTAYKTDERVRLMDEIISGVQVIKMYAWEKPFAKLIKHARRLELRIITKLSYVRALFMTFNLFTTRVALFCTLLTMTLLYNEPITAAKVFVFMSYYNIISQTMSSMFVRGIAEVAELFVSIRRIQNFMLNDEFIDITRINNNLGSPPPNNIAISMKNTTASWSPGSSEHALDNMTLTVERGQTVGIIGPVGAGKSSFLHAVLGELHLISGDMMVNGSVSYASQEPWVFAATVRQNIVFGQDYNRHRYNDVVKVCALDKDFKQFPHGDMTIVGDRGASLSGGQKARINLARAVYRNADIYLLDDPLSAVDVHVSKHLYEQCINGYLKHKTTILVTHQVHHLKNANNVLILDNGSIGAQGTFYELANSDIHYAQLLNKEPDSDQSPQIIEEELEKEKDREKDKFGGSNRNLRKMSTRSKTLSISSATSESSIVESIMLEEQDKVDTKEYQEDSSRGKVKGSLFLQYMLAGGNIFVVIIVFSLYALAQAAASGVDYFVGYWTNLEELRNAQTVMNLTEFANGNETVAAIVARKELMPTEVCIYIYSGLIVSLFVIALTRSMLFYKVAMIASENLHNNMFMNVIYTSMRFFDLNPSGRILNRFSKDMGAVDELLPKAILDAGQIILLMLGSLILVAVINYMFLIPVAVIACVFLFLRVVFLRSSKNIKRLEGMMRSPVFTHLNATLQGLTTIRAYGAQEILKMEFDKHQDLHTSAWYMYITASSAFGFYLDLLCFMFTALVTFSFLTFADGLLGGEVGLAITQSTALTGLVQWGMRQSAEVANQLMSVERLLEYSILPEEKQPLTPKNPPKEWPQNGRVLFRKMGLRYSEDTPLVLKNLNISIEPKEKVGIVGRTGAGKSSLIAALFRLAIVEGDIDIDGIDTSELTLQLLRSKISIIPQDPVLFSGTLRYNLDPFDEYTDAQLYRALDEVELKDPANIINKLENRVMDRGKNYSVGQRQLICLARAIIRNNKVLMLDEATANVDPQTDALIQKTIRQKFADCTVLTVAHRLNTIMDSDKVLVMDGGTMVEFADCTVLTVAHRLNTIMDSDKVLVMDGGTMVEFDHPHNLLQDTNSRFFRMIAETGKNEKQQLENIARHSFELMFGPKKI</sequence>
<organism evidence="13 14">
    <name type="scientific">Popillia japonica</name>
    <name type="common">Japanese beetle</name>
    <dbReference type="NCBI Taxonomy" id="7064"/>
    <lineage>
        <taxon>Eukaryota</taxon>
        <taxon>Metazoa</taxon>
        <taxon>Ecdysozoa</taxon>
        <taxon>Arthropoda</taxon>
        <taxon>Hexapoda</taxon>
        <taxon>Insecta</taxon>
        <taxon>Pterygota</taxon>
        <taxon>Neoptera</taxon>
        <taxon>Endopterygota</taxon>
        <taxon>Coleoptera</taxon>
        <taxon>Polyphaga</taxon>
        <taxon>Scarabaeiformia</taxon>
        <taxon>Scarabaeidae</taxon>
        <taxon>Rutelinae</taxon>
        <taxon>Popillia</taxon>
    </lineage>
</organism>
<dbReference type="GO" id="GO:0016887">
    <property type="term" value="F:ATP hydrolysis activity"/>
    <property type="evidence" value="ECO:0007669"/>
    <property type="project" value="InterPro"/>
</dbReference>
<evidence type="ECO:0000256" key="1">
    <source>
        <dbReference type="ARBA" id="ARBA00004141"/>
    </source>
</evidence>
<dbReference type="FunFam" id="1.20.1560.10:FF:000026">
    <property type="entry name" value="Multidrug resistance-associated protein lethal(2)03659"/>
    <property type="match status" value="1"/>
</dbReference>
<dbReference type="Pfam" id="PF00005">
    <property type="entry name" value="ABC_tran"/>
    <property type="match status" value="2"/>
</dbReference>
<evidence type="ECO:0000256" key="2">
    <source>
        <dbReference type="ARBA" id="ARBA00009726"/>
    </source>
</evidence>
<dbReference type="GO" id="GO:0005524">
    <property type="term" value="F:ATP binding"/>
    <property type="evidence" value="ECO:0007669"/>
    <property type="project" value="UniProtKB-KW"/>
</dbReference>
<keyword evidence="7 10" id="KW-1133">Transmembrane helix</keyword>
<dbReference type="PANTHER" id="PTHR24223">
    <property type="entry name" value="ATP-BINDING CASSETTE SUB-FAMILY C"/>
    <property type="match status" value="1"/>
</dbReference>
<dbReference type="Gene3D" id="3.40.50.300">
    <property type="entry name" value="P-loop containing nucleotide triphosphate hydrolases"/>
    <property type="match status" value="3"/>
</dbReference>
<dbReference type="InterPro" id="IPR027417">
    <property type="entry name" value="P-loop_NTPase"/>
</dbReference>
<feature type="domain" description="ABC transmembrane type-1" evidence="12">
    <location>
        <begin position="137"/>
        <end position="410"/>
    </location>
</feature>
<dbReference type="InterPro" id="IPR036640">
    <property type="entry name" value="ABC1_TM_sf"/>
</dbReference>
<evidence type="ECO:0000256" key="6">
    <source>
        <dbReference type="ARBA" id="ARBA00022840"/>
    </source>
</evidence>
<dbReference type="Gene3D" id="1.20.1560.10">
    <property type="entry name" value="ABC transporter type 1, transmembrane domain"/>
    <property type="match status" value="2"/>
</dbReference>
<keyword evidence="4 10" id="KW-0812">Transmembrane</keyword>
<evidence type="ECO:0000256" key="8">
    <source>
        <dbReference type="ARBA" id="ARBA00023136"/>
    </source>
</evidence>
<dbReference type="PROSITE" id="PS00211">
    <property type="entry name" value="ABC_TRANSPORTER_1"/>
    <property type="match status" value="2"/>
</dbReference>
<dbReference type="GO" id="GO:0016020">
    <property type="term" value="C:membrane"/>
    <property type="evidence" value="ECO:0007669"/>
    <property type="project" value="UniProtKB-SubCell"/>
</dbReference>
<dbReference type="Pfam" id="PF00664">
    <property type="entry name" value="ABC_membrane"/>
    <property type="match status" value="2"/>
</dbReference>
<dbReference type="Proteomes" id="UP001458880">
    <property type="component" value="Unassembled WGS sequence"/>
</dbReference>
<accession>A0AAW1JKT4</accession>
<dbReference type="PROSITE" id="PS50893">
    <property type="entry name" value="ABC_TRANSPORTER_2"/>
    <property type="match status" value="2"/>
</dbReference>
<feature type="transmembrane region" description="Helical" evidence="10">
    <location>
        <begin position="764"/>
        <end position="787"/>
    </location>
</feature>
<protein>
    <submittedName>
        <fullName evidence="13">ABC transporter transmembrane region</fullName>
    </submittedName>
</protein>
<feature type="domain" description="ABC transporter" evidence="11">
    <location>
        <begin position="456"/>
        <end position="679"/>
    </location>
</feature>
<feature type="transmembrane region" description="Helical" evidence="10">
    <location>
        <begin position="358"/>
        <end position="381"/>
    </location>
</feature>
<comment type="subcellular location">
    <subcellularLocation>
        <location evidence="1">Membrane</location>
        <topology evidence="1">Multi-pass membrane protein</topology>
    </subcellularLocation>
</comment>
<keyword evidence="6" id="KW-0067">ATP-binding</keyword>
<keyword evidence="5" id="KW-0547">Nucleotide-binding</keyword>
<dbReference type="CDD" id="cd03244">
    <property type="entry name" value="ABCC_MRP_domain2"/>
    <property type="match status" value="1"/>
</dbReference>
<dbReference type="InterPro" id="IPR011527">
    <property type="entry name" value="ABC1_TM_dom"/>
</dbReference>
<dbReference type="EMBL" id="JASPKY010000350">
    <property type="protein sequence ID" value="KAK9704436.1"/>
    <property type="molecule type" value="Genomic_DNA"/>
</dbReference>
<keyword evidence="14" id="KW-1185">Reference proteome</keyword>
<evidence type="ECO:0000259" key="11">
    <source>
        <dbReference type="PROSITE" id="PS50893"/>
    </source>
</evidence>
<proteinExistence type="inferred from homology"/>
<feature type="transmembrane region" description="Helical" evidence="10">
    <location>
        <begin position="842"/>
        <end position="864"/>
    </location>
</feature>
<dbReference type="InterPro" id="IPR003593">
    <property type="entry name" value="AAA+_ATPase"/>
</dbReference>
<comment type="caution">
    <text evidence="13">The sequence shown here is derived from an EMBL/GenBank/DDBJ whole genome shotgun (WGS) entry which is preliminary data.</text>
</comment>
<name>A0AAW1JKT4_POPJA</name>
<evidence type="ECO:0000256" key="9">
    <source>
        <dbReference type="SAM" id="MobiDB-lite"/>
    </source>
</evidence>
<feature type="transmembrane region" description="Helical" evidence="10">
    <location>
        <begin position="175"/>
        <end position="197"/>
    </location>
</feature>
<evidence type="ECO:0000256" key="10">
    <source>
        <dbReference type="SAM" id="Phobius"/>
    </source>
</evidence>
<feature type="domain" description="ABC transporter" evidence="11">
    <location>
        <begin position="1120"/>
        <end position="1382"/>
    </location>
</feature>
<keyword evidence="3" id="KW-0813">Transport</keyword>
<evidence type="ECO:0000256" key="3">
    <source>
        <dbReference type="ARBA" id="ARBA00022448"/>
    </source>
</evidence>
<dbReference type="FunFam" id="3.40.50.300:FF:000163">
    <property type="entry name" value="Multidrug resistance-associated protein member 4"/>
    <property type="match status" value="1"/>
</dbReference>
<dbReference type="FunFam" id="3.40.50.300:FF:000482">
    <property type="entry name" value="Multidrug resistance-associated protein member 4"/>
    <property type="match status" value="1"/>
</dbReference>
<evidence type="ECO:0000256" key="5">
    <source>
        <dbReference type="ARBA" id="ARBA00022741"/>
    </source>
</evidence>
<evidence type="ECO:0000256" key="4">
    <source>
        <dbReference type="ARBA" id="ARBA00022692"/>
    </source>
</evidence>
<evidence type="ECO:0000313" key="13">
    <source>
        <dbReference type="EMBL" id="KAK9704436.1"/>
    </source>
</evidence>
<feature type="region of interest" description="Disordered" evidence="9">
    <location>
        <begin position="696"/>
        <end position="716"/>
    </location>
</feature>